<reference evidence="11 12" key="1">
    <citation type="journal article" date="2014" name="Genome Announc.">
        <title>Draft genome sequences of six enterohepatic helicobacter species isolated from humans and one from rhesus macaques.</title>
        <authorList>
            <person name="Shen Z."/>
            <person name="Sheh A."/>
            <person name="Young S.K."/>
            <person name="Abouelliel A."/>
            <person name="Ward D.V."/>
            <person name="Earl A.M."/>
            <person name="Fox J.G."/>
        </authorList>
    </citation>
    <scope>NUCLEOTIDE SEQUENCE [LARGE SCALE GENOMIC DNA]</scope>
    <source>
        <strain evidence="11 12">MIT 99-5501</strain>
    </source>
</reference>
<evidence type="ECO:0000256" key="1">
    <source>
        <dbReference type="ARBA" id="ARBA00004429"/>
    </source>
</evidence>
<dbReference type="PANTHER" id="PTHR30561:SF6">
    <property type="entry name" value="SPERMIDINE EXPORT PROTEIN MDTI"/>
    <property type="match status" value="1"/>
</dbReference>
<protein>
    <recommendedName>
        <fullName evidence="3">Spermidine export protein MdtI</fullName>
    </recommendedName>
</protein>
<dbReference type="SUPFAM" id="SSF103481">
    <property type="entry name" value="Multidrug resistance efflux transporter EmrE"/>
    <property type="match status" value="1"/>
</dbReference>
<evidence type="ECO:0000313" key="12">
    <source>
        <dbReference type="Proteomes" id="UP000018731"/>
    </source>
</evidence>
<feature type="transmembrane region" description="Helical" evidence="10">
    <location>
        <begin position="59"/>
        <end position="81"/>
    </location>
</feature>
<keyword evidence="6 9" id="KW-0812">Transmembrane</keyword>
<evidence type="ECO:0000256" key="3">
    <source>
        <dbReference type="ARBA" id="ARBA00021114"/>
    </source>
</evidence>
<dbReference type="Proteomes" id="UP000018731">
    <property type="component" value="Unassembled WGS sequence"/>
</dbReference>
<dbReference type="InterPro" id="IPR045324">
    <property type="entry name" value="Small_multidrug_res"/>
</dbReference>
<dbReference type="RefSeq" id="WP_023928298.1">
    <property type="nucleotide sequence ID" value="NZ_KI669455.1"/>
</dbReference>
<gene>
    <name evidence="11" type="ORF">HMPREF2086_01563</name>
</gene>
<evidence type="ECO:0000313" key="11">
    <source>
        <dbReference type="EMBL" id="ETD22764.1"/>
    </source>
</evidence>
<evidence type="ECO:0000256" key="9">
    <source>
        <dbReference type="RuleBase" id="RU003942"/>
    </source>
</evidence>
<dbReference type="InterPro" id="IPR000390">
    <property type="entry name" value="Small_drug/metabolite_transptr"/>
</dbReference>
<organism evidence="11 12">
    <name type="scientific">Helicobacter macacae MIT 99-5501</name>
    <dbReference type="NCBI Taxonomy" id="1357400"/>
    <lineage>
        <taxon>Bacteria</taxon>
        <taxon>Pseudomonadati</taxon>
        <taxon>Campylobacterota</taxon>
        <taxon>Epsilonproteobacteria</taxon>
        <taxon>Campylobacterales</taxon>
        <taxon>Helicobacteraceae</taxon>
        <taxon>Helicobacter</taxon>
    </lineage>
</organism>
<evidence type="ECO:0000256" key="2">
    <source>
        <dbReference type="ARBA" id="ARBA00011359"/>
    </source>
</evidence>
<evidence type="ECO:0000256" key="7">
    <source>
        <dbReference type="ARBA" id="ARBA00022989"/>
    </source>
</evidence>
<name>V8C5W9_9HELI</name>
<keyword evidence="7 10" id="KW-1133">Transmembrane helix</keyword>
<evidence type="ECO:0000256" key="5">
    <source>
        <dbReference type="ARBA" id="ARBA00022519"/>
    </source>
</evidence>
<dbReference type="EMBL" id="AZJI01000007">
    <property type="protein sequence ID" value="ETD22764.1"/>
    <property type="molecule type" value="Genomic_DNA"/>
</dbReference>
<keyword evidence="5" id="KW-0997">Cell inner membrane</keyword>
<comment type="subcellular location">
    <subcellularLocation>
        <location evidence="1">Cell inner membrane</location>
        <topology evidence="1">Multi-pass membrane protein</topology>
    </subcellularLocation>
    <subcellularLocation>
        <location evidence="9">Cell membrane</location>
        <topology evidence="9">Multi-pass membrane protein</topology>
    </subcellularLocation>
</comment>
<dbReference type="GO" id="GO:1903711">
    <property type="term" value="P:spermidine transmembrane transport"/>
    <property type="evidence" value="ECO:0007669"/>
    <property type="project" value="TreeGrafter"/>
</dbReference>
<comment type="similarity">
    <text evidence="9">Belongs to the drug/metabolite transporter (DMT) superfamily. Small multidrug resistance (SMR) (TC 2.A.7.1) family.</text>
</comment>
<dbReference type="PATRIC" id="fig|1357400.3.peg.2099"/>
<dbReference type="AlphaFoldDB" id="V8C5W9"/>
<evidence type="ECO:0000256" key="6">
    <source>
        <dbReference type="ARBA" id="ARBA00022692"/>
    </source>
</evidence>
<keyword evidence="4" id="KW-1003">Cell membrane</keyword>
<dbReference type="GO" id="GO:0015199">
    <property type="term" value="F:amino-acid betaine transmembrane transporter activity"/>
    <property type="evidence" value="ECO:0007669"/>
    <property type="project" value="TreeGrafter"/>
</dbReference>
<evidence type="ECO:0000256" key="10">
    <source>
        <dbReference type="SAM" id="Phobius"/>
    </source>
</evidence>
<dbReference type="Pfam" id="PF00893">
    <property type="entry name" value="Multi_Drug_Res"/>
    <property type="match status" value="1"/>
</dbReference>
<feature type="transmembrane region" description="Helical" evidence="10">
    <location>
        <begin position="33"/>
        <end position="52"/>
    </location>
</feature>
<keyword evidence="12" id="KW-1185">Reference proteome</keyword>
<keyword evidence="8 10" id="KW-0472">Membrane</keyword>
<dbReference type="STRING" id="1357400.HMPREF2086_01563"/>
<comment type="subunit">
    <text evidence="2">Forms a complex with MdtJ.</text>
</comment>
<dbReference type="Gene3D" id="1.10.3730.20">
    <property type="match status" value="1"/>
</dbReference>
<evidence type="ECO:0000256" key="4">
    <source>
        <dbReference type="ARBA" id="ARBA00022475"/>
    </source>
</evidence>
<dbReference type="HOGENOM" id="CLU_133067_0_4_7"/>
<dbReference type="GO" id="GO:0015220">
    <property type="term" value="F:choline transmembrane transporter activity"/>
    <property type="evidence" value="ECO:0007669"/>
    <property type="project" value="TreeGrafter"/>
</dbReference>
<accession>V8C5W9</accession>
<sequence>MTLAFLLIVLSGLLDVLANLALAKSDGFKKLWWGLLALLLVDSVFLFLAFALDLGMELPVAYTLWGAIGILGTVIGGYYWFAQKLKPIGFVGIALVLIAVYLLHFA</sequence>
<dbReference type="GO" id="GO:0031460">
    <property type="term" value="P:glycine betaine transport"/>
    <property type="evidence" value="ECO:0007669"/>
    <property type="project" value="TreeGrafter"/>
</dbReference>
<dbReference type="GO" id="GO:0005886">
    <property type="term" value="C:plasma membrane"/>
    <property type="evidence" value="ECO:0007669"/>
    <property type="project" value="UniProtKB-SubCell"/>
</dbReference>
<dbReference type="eggNOG" id="COG2076">
    <property type="taxonomic scope" value="Bacteria"/>
</dbReference>
<feature type="transmembrane region" description="Helical" evidence="10">
    <location>
        <begin position="87"/>
        <end position="105"/>
    </location>
</feature>
<dbReference type="OrthoDB" id="5465142at2"/>
<dbReference type="GO" id="GO:0015297">
    <property type="term" value="F:antiporter activity"/>
    <property type="evidence" value="ECO:0007669"/>
    <property type="project" value="TreeGrafter"/>
</dbReference>
<dbReference type="PANTHER" id="PTHR30561">
    <property type="entry name" value="SMR FAMILY PROTON-DEPENDENT DRUG EFFLUX TRANSPORTER SUGE"/>
    <property type="match status" value="1"/>
</dbReference>
<evidence type="ECO:0000256" key="8">
    <source>
        <dbReference type="ARBA" id="ARBA00023136"/>
    </source>
</evidence>
<dbReference type="InterPro" id="IPR037185">
    <property type="entry name" value="EmrE-like"/>
</dbReference>
<proteinExistence type="inferred from homology"/>
<comment type="caution">
    <text evidence="11">The sequence shown here is derived from an EMBL/GenBank/DDBJ whole genome shotgun (WGS) entry which is preliminary data.</text>
</comment>